<organism evidence="1 2">
    <name type="scientific">Gossypium darwinii</name>
    <name type="common">Darwin's cotton</name>
    <name type="synonym">Gossypium barbadense var. darwinii</name>
    <dbReference type="NCBI Taxonomy" id="34276"/>
    <lineage>
        <taxon>Eukaryota</taxon>
        <taxon>Viridiplantae</taxon>
        <taxon>Streptophyta</taxon>
        <taxon>Embryophyta</taxon>
        <taxon>Tracheophyta</taxon>
        <taxon>Spermatophyta</taxon>
        <taxon>Magnoliopsida</taxon>
        <taxon>eudicotyledons</taxon>
        <taxon>Gunneridae</taxon>
        <taxon>Pentapetalae</taxon>
        <taxon>rosids</taxon>
        <taxon>malvids</taxon>
        <taxon>Malvales</taxon>
        <taxon>Malvaceae</taxon>
        <taxon>Malvoideae</taxon>
        <taxon>Gossypium</taxon>
    </lineage>
</organism>
<dbReference type="EMBL" id="CM017693">
    <property type="protein sequence ID" value="TYH13432.1"/>
    <property type="molecule type" value="Genomic_DNA"/>
</dbReference>
<dbReference type="Proteomes" id="UP000323506">
    <property type="component" value="Chromosome A06"/>
</dbReference>
<accession>A0A5D2G6H4</accession>
<evidence type="ECO:0000313" key="2">
    <source>
        <dbReference type="Proteomes" id="UP000323506"/>
    </source>
</evidence>
<keyword evidence="2" id="KW-1185">Reference proteome</keyword>
<gene>
    <name evidence="1" type="ORF">ES288_A06G139100v1</name>
</gene>
<dbReference type="EMBL" id="CM017693">
    <property type="protein sequence ID" value="TYH13433.1"/>
    <property type="molecule type" value="Genomic_DNA"/>
</dbReference>
<dbReference type="AlphaFoldDB" id="A0A5D2G6H4"/>
<name>A0A5D2G6H4_GOSDA</name>
<protein>
    <submittedName>
        <fullName evidence="1">Uncharacterized protein</fullName>
    </submittedName>
</protein>
<evidence type="ECO:0000313" key="1">
    <source>
        <dbReference type="EMBL" id="TYH13433.1"/>
    </source>
</evidence>
<proteinExistence type="predicted"/>
<sequence>MKNLQHNLPLQRILKNPLSSVNLIFPILLHNFSNRFWRIVKPKTSNLSSATFQSQNVCCTISLPRHKQSSVS</sequence>
<reference evidence="1 2" key="1">
    <citation type="submission" date="2019-06" db="EMBL/GenBank/DDBJ databases">
        <title>WGS assembly of Gossypium darwinii.</title>
        <authorList>
            <person name="Chen Z.J."/>
            <person name="Sreedasyam A."/>
            <person name="Ando A."/>
            <person name="Song Q."/>
            <person name="De L."/>
            <person name="Hulse-Kemp A."/>
            <person name="Ding M."/>
            <person name="Ye W."/>
            <person name="Kirkbride R."/>
            <person name="Jenkins J."/>
            <person name="Plott C."/>
            <person name="Lovell J."/>
            <person name="Lin Y.-M."/>
            <person name="Vaughn R."/>
            <person name="Liu B."/>
            <person name="Li W."/>
            <person name="Simpson S."/>
            <person name="Scheffler B."/>
            <person name="Saski C."/>
            <person name="Grover C."/>
            <person name="Hu G."/>
            <person name="Conover J."/>
            <person name="Carlson J."/>
            <person name="Shu S."/>
            <person name="Boston L."/>
            <person name="Williams M."/>
            <person name="Peterson D."/>
            <person name="Mcgee K."/>
            <person name="Jones D."/>
            <person name="Wendel J."/>
            <person name="Stelly D."/>
            <person name="Grimwood J."/>
            <person name="Schmutz J."/>
        </authorList>
    </citation>
    <scope>NUCLEOTIDE SEQUENCE [LARGE SCALE GENOMIC DNA]</scope>
    <source>
        <strain evidence="1">1808015.09</strain>
    </source>
</reference>